<dbReference type="EMBL" id="BAAANE010000010">
    <property type="protein sequence ID" value="GAA1657127.1"/>
    <property type="molecule type" value="Genomic_DNA"/>
</dbReference>
<dbReference type="InterPro" id="IPR009057">
    <property type="entry name" value="Homeodomain-like_sf"/>
</dbReference>
<dbReference type="InterPro" id="IPR001647">
    <property type="entry name" value="HTH_TetR"/>
</dbReference>
<dbReference type="PRINTS" id="PR00455">
    <property type="entry name" value="HTHTETR"/>
</dbReference>
<protein>
    <recommendedName>
        <fullName evidence="5">HTH tetR-type domain-containing protein</fullName>
    </recommendedName>
</protein>
<dbReference type="RefSeq" id="WP_344115571.1">
    <property type="nucleotide sequence ID" value="NZ_BAAANE010000010.1"/>
</dbReference>
<keyword evidence="7" id="KW-1185">Reference proteome</keyword>
<feature type="domain" description="HTH tetR-type" evidence="5">
    <location>
        <begin position="14"/>
        <end position="74"/>
    </location>
</feature>
<dbReference type="PROSITE" id="PS50977">
    <property type="entry name" value="HTH_TETR_2"/>
    <property type="match status" value="1"/>
</dbReference>
<evidence type="ECO:0000256" key="1">
    <source>
        <dbReference type="ARBA" id="ARBA00023015"/>
    </source>
</evidence>
<keyword evidence="2 4" id="KW-0238">DNA-binding</keyword>
<evidence type="ECO:0000259" key="5">
    <source>
        <dbReference type="PROSITE" id="PS50977"/>
    </source>
</evidence>
<dbReference type="SUPFAM" id="SSF46689">
    <property type="entry name" value="Homeodomain-like"/>
    <property type="match status" value="1"/>
</dbReference>
<keyword evidence="1" id="KW-0805">Transcription regulation</keyword>
<evidence type="ECO:0000313" key="7">
    <source>
        <dbReference type="Proteomes" id="UP001501319"/>
    </source>
</evidence>
<dbReference type="InterPro" id="IPR036271">
    <property type="entry name" value="Tet_transcr_reg_TetR-rel_C_sf"/>
</dbReference>
<evidence type="ECO:0000313" key="6">
    <source>
        <dbReference type="EMBL" id="GAA1657127.1"/>
    </source>
</evidence>
<keyword evidence="3" id="KW-0804">Transcription</keyword>
<gene>
    <name evidence="6" type="ORF">GCM10009744_57560</name>
</gene>
<proteinExistence type="predicted"/>
<dbReference type="PANTHER" id="PTHR30055:SF234">
    <property type="entry name" value="HTH-TYPE TRANSCRIPTIONAL REGULATOR BETI"/>
    <property type="match status" value="1"/>
</dbReference>
<reference evidence="7" key="1">
    <citation type="journal article" date="2019" name="Int. J. Syst. Evol. Microbiol.">
        <title>The Global Catalogue of Microorganisms (GCM) 10K type strain sequencing project: providing services to taxonomists for standard genome sequencing and annotation.</title>
        <authorList>
            <consortium name="The Broad Institute Genomics Platform"/>
            <consortium name="The Broad Institute Genome Sequencing Center for Infectious Disease"/>
            <person name="Wu L."/>
            <person name="Ma J."/>
        </authorList>
    </citation>
    <scope>NUCLEOTIDE SEQUENCE [LARGE SCALE GENOMIC DNA]</scope>
    <source>
        <strain evidence="7">JCM 14306</strain>
    </source>
</reference>
<dbReference type="Gene3D" id="1.10.357.10">
    <property type="entry name" value="Tetracycline Repressor, domain 2"/>
    <property type="match status" value="1"/>
</dbReference>
<dbReference type="Pfam" id="PF00440">
    <property type="entry name" value="TetR_N"/>
    <property type="match status" value="1"/>
</dbReference>
<dbReference type="Proteomes" id="UP001501319">
    <property type="component" value="Unassembled WGS sequence"/>
</dbReference>
<dbReference type="SUPFAM" id="SSF48498">
    <property type="entry name" value="Tetracyclin repressor-like, C-terminal domain"/>
    <property type="match status" value="1"/>
</dbReference>
<dbReference type="PANTHER" id="PTHR30055">
    <property type="entry name" value="HTH-TYPE TRANSCRIPTIONAL REGULATOR RUTR"/>
    <property type="match status" value="1"/>
</dbReference>
<feature type="DNA-binding region" description="H-T-H motif" evidence="4">
    <location>
        <begin position="37"/>
        <end position="56"/>
    </location>
</feature>
<organism evidence="6 7">
    <name type="scientific">Kribbella alba</name>
    <dbReference type="NCBI Taxonomy" id="190197"/>
    <lineage>
        <taxon>Bacteria</taxon>
        <taxon>Bacillati</taxon>
        <taxon>Actinomycetota</taxon>
        <taxon>Actinomycetes</taxon>
        <taxon>Propionibacteriales</taxon>
        <taxon>Kribbellaceae</taxon>
        <taxon>Kribbella</taxon>
    </lineage>
</organism>
<accession>A0ABP4RLQ3</accession>
<name>A0ABP4RLQ3_9ACTN</name>
<evidence type="ECO:0000256" key="2">
    <source>
        <dbReference type="ARBA" id="ARBA00023125"/>
    </source>
</evidence>
<comment type="caution">
    <text evidence="6">The sequence shown here is derived from an EMBL/GenBank/DDBJ whole genome shotgun (WGS) entry which is preliminary data.</text>
</comment>
<evidence type="ECO:0000256" key="4">
    <source>
        <dbReference type="PROSITE-ProRule" id="PRU00335"/>
    </source>
</evidence>
<evidence type="ECO:0000256" key="3">
    <source>
        <dbReference type="ARBA" id="ARBA00023163"/>
    </source>
</evidence>
<sequence>MSTAATDRRSRRRQQTIDEILEVAIELMEVEGVAALSLSAIARQLGMQPPSLYQYFPSKMAIYDALFQRGAELVRDAQRKARAEADTTDQLAIGLAGVNALSRWSLQNRVYAQILFWRTIPGFAPSPEAFAPAQEMLQDLRDHLAATVAAGQLHPDAASEEGIALFTAITAGVMSQQLANEPDASYEEGRFSRLMPVVLEMYYQRYKPTRGKR</sequence>
<dbReference type="InterPro" id="IPR050109">
    <property type="entry name" value="HTH-type_TetR-like_transc_reg"/>
</dbReference>